<name>A0AAW6U7R2_9MOLU</name>
<dbReference type="InterPro" id="IPR044946">
    <property type="entry name" value="Restrct_endonuc_typeI_TRD_sf"/>
</dbReference>
<gene>
    <name evidence="5" type="ORF">QJ521_00995</name>
</gene>
<dbReference type="PANTHER" id="PTHR30408">
    <property type="entry name" value="TYPE-1 RESTRICTION ENZYME ECOKI SPECIFICITY PROTEIN"/>
    <property type="match status" value="1"/>
</dbReference>
<dbReference type="Proteomes" id="UP001431532">
    <property type="component" value="Unassembled WGS sequence"/>
</dbReference>
<keyword evidence="5" id="KW-0540">Nuclease</keyword>
<keyword evidence="5" id="KW-0255">Endonuclease</keyword>
<feature type="domain" description="Type I restriction modification DNA specificity" evidence="4">
    <location>
        <begin position="6"/>
        <end position="177"/>
    </location>
</feature>
<protein>
    <submittedName>
        <fullName evidence="5">Restriction endonuclease subunit S</fullName>
        <ecNumber evidence="5">3.1.21.-</ecNumber>
    </submittedName>
</protein>
<evidence type="ECO:0000256" key="1">
    <source>
        <dbReference type="ARBA" id="ARBA00010923"/>
    </source>
</evidence>
<dbReference type="RefSeq" id="WP_282838540.1">
    <property type="nucleotide sequence ID" value="NZ_JASCXW010000002.1"/>
</dbReference>
<dbReference type="GO" id="GO:0016787">
    <property type="term" value="F:hydrolase activity"/>
    <property type="evidence" value="ECO:0007669"/>
    <property type="project" value="UniProtKB-KW"/>
</dbReference>
<keyword evidence="2" id="KW-0680">Restriction system</keyword>
<evidence type="ECO:0000256" key="2">
    <source>
        <dbReference type="ARBA" id="ARBA00022747"/>
    </source>
</evidence>
<sequence>MERLIELSNVCDISAGLVLRRKEAQTKNEIAKVYKVITLKSFEDDGWINLEYLDDYNSIELLDDRYITKENDILIRLSNPYTAIQVKAEQAGFVIPSLFAIVRLNQKEIDSGYLSFMLNSDTIKQSYFKNAMGITIPVIRMQTIRETQIPLVSTSEQHTISKISDLMIKEKRLHQQLTLEKELYNKELTKRIIKGGNKNAK</sequence>
<dbReference type="SUPFAM" id="SSF116734">
    <property type="entry name" value="DNA methylase specificity domain"/>
    <property type="match status" value="1"/>
</dbReference>
<dbReference type="AlphaFoldDB" id="A0AAW6U7R2"/>
<organism evidence="5 6">
    <name type="scientific">Peloplasma aerotolerans</name>
    <dbReference type="NCBI Taxonomy" id="3044389"/>
    <lineage>
        <taxon>Bacteria</taxon>
        <taxon>Bacillati</taxon>
        <taxon>Mycoplasmatota</taxon>
        <taxon>Mollicutes</taxon>
        <taxon>Acholeplasmatales</taxon>
        <taxon>Acholeplasmataceae</taxon>
        <taxon>Peloplasma</taxon>
    </lineage>
</organism>
<comment type="similarity">
    <text evidence="1">Belongs to the type-I restriction system S methylase family.</text>
</comment>
<evidence type="ECO:0000256" key="3">
    <source>
        <dbReference type="ARBA" id="ARBA00023125"/>
    </source>
</evidence>
<dbReference type="Gene3D" id="3.90.220.20">
    <property type="entry name" value="DNA methylase specificity domains"/>
    <property type="match status" value="1"/>
</dbReference>
<evidence type="ECO:0000313" key="6">
    <source>
        <dbReference type="Proteomes" id="UP001431532"/>
    </source>
</evidence>
<dbReference type="GO" id="GO:0004519">
    <property type="term" value="F:endonuclease activity"/>
    <property type="evidence" value="ECO:0007669"/>
    <property type="project" value="UniProtKB-KW"/>
</dbReference>
<dbReference type="EC" id="3.1.21.-" evidence="5"/>
<evidence type="ECO:0000313" key="5">
    <source>
        <dbReference type="EMBL" id="MDI6452126.1"/>
    </source>
</evidence>
<keyword evidence="3" id="KW-0238">DNA-binding</keyword>
<keyword evidence="6" id="KW-1185">Reference proteome</keyword>
<comment type="caution">
    <text evidence="5">The sequence shown here is derived from an EMBL/GenBank/DDBJ whole genome shotgun (WGS) entry which is preliminary data.</text>
</comment>
<dbReference type="PANTHER" id="PTHR30408:SF13">
    <property type="entry name" value="TYPE I RESTRICTION ENZYME HINDI SPECIFICITY SUBUNIT"/>
    <property type="match status" value="1"/>
</dbReference>
<keyword evidence="5" id="KW-0378">Hydrolase</keyword>
<dbReference type="InterPro" id="IPR000055">
    <property type="entry name" value="Restrct_endonuc_typeI_TRD"/>
</dbReference>
<dbReference type="EMBL" id="JASCXW010000002">
    <property type="protein sequence ID" value="MDI6452126.1"/>
    <property type="molecule type" value="Genomic_DNA"/>
</dbReference>
<proteinExistence type="inferred from homology"/>
<evidence type="ECO:0000259" key="4">
    <source>
        <dbReference type="Pfam" id="PF01420"/>
    </source>
</evidence>
<dbReference type="InterPro" id="IPR052021">
    <property type="entry name" value="Type-I_RS_S_subunit"/>
</dbReference>
<reference evidence="5" key="1">
    <citation type="submission" date="2023-05" db="EMBL/GenBank/DDBJ databases">
        <title>Mariniplasma microaerophilum sp. nov., a novel anaerobic mollicute isolated from terrestrial mud volcano, Taman Peninsula, Russia.</title>
        <authorList>
            <person name="Khomyakova M.A."/>
            <person name="Merkel A.Y."/>
            <person name="Slobodkin A.I."/>
        </authorList>
    </citation>
    <scope>NUCLEOTIDE SEQUENCE</scope>
    <source>
        <strain evidence="5">M4Ah</strain>
    </source>
</reference>
<dbReference type="GO" id="GO:0003677">
    <property type="term" value="F:DNA binding"/>
    <property type="evidence" value="ECO:0007669"/>
    <property type="project" value="UniProtKB-KW"/>
</dbReference>
<dbReference type="Pfam" id="PF01420">
    <property type="entry name" value="Methylase_S"/>
    <property type="match status" value="1"/>
</dbReference>
<accession>A0AAW6U7R2</accession>
<dbReference type="GO" id="GO:0009307">
    <property type="term" value="P:DNA restriction-modification system"/>
    <property type="evidence" value="ECO:0007669"/>
    <property type="project" value="UniProtKB-KW"/>
</dbReference>